<dbReference type="EMBL" id="JANJYJ010000007">
    <property type="protein sequence ID" value="KAK3199637.1"/>
    <property type="molecule type" value="Genomic_DNA"/>
</dbReference>
<dbReference type="AlphaFoldDB" id="A0AAE0A3I9"/>
<name>A0AAE0A3I9_9ROSI</name>
<comment type="caution">
    <text evidence="1">The sequence shown here is derived from an EMBL/GenBank/DDBJ whole genome shotgun (WGS) entry which is preliminary data.</text>
</comment>
<organism evidence="1 2">
    <name type="scientific">Dipteronia sinensis</name>
    <dbReference type="NCBI Taxonomy" id="43782"/>
    <lineage>
        <taxon>Eukaryota</taxon>
        <taxon>Viridiplantae</taxon>
        <taxon>Streptophyta</taxon>
        <taxon>Embryophyta</taxon>
        <taxon>Tracheophyta</taxon>
        <taxon>Spermatophyta</taxon>
        <taxon>Magnoliopsida</taxon>
        <taxon>eudicotyledons</taxon>
        <taxon>Gunneridae</taxon>
        <taxon>Pentapetalae</taxon>
        <taxon>rosids</taxon>
        <taxon>malvids</taxon>
        <taxon>Sapindales</taxon>
        <taxon>Sapindaceae</taxon>
        <taxon>Hippocastanoideae</taxon>
        <taxon>Acereae</taxon>
        <taxon>Dipteronia</taxon>
    </lineage>
</organism>
<protein>
    <submittedName>
        <fullName evidence="1">Uncharacterized protein</fullName>
    </submittedName>
</protein>
<sequence length="140" mass="15612">MFGASPLSPSPETANDGNPIIKKRHRHRLSIQSVFPGLPNTLFIRKKPPAIEIEKRSKGFRIKAKHGHLQLRGSSRSSIEEPDRNSYLYCLSNPKTLIRGGVLRIGSDPIPAVKLIPDPAYPPLKLECLSRGGYPRNRKV</sequence>
<dbReference type="Proteomes" id="UP001281410">
    <property type="component" value="Unassembled WGS sequence"/>
</dbReference>
<evidence type="ECO:0000313" key="2">
    <source>
        <dbReference type="Proteomes" id="UP001281410"/>
    </source>
</evidence>
<proteinExistence type="predicted"/>
<gene>
    <name evidence="1" type="ORF">Dsin_023052</name>
</gene>
<keyword evidence="2" id="KW-1185">Reference proteome</keyword>
<evidence type="ECO:0000313" key="1">
    <source>
        <dbReference type="EMBL" id="KAK3199637.1"/>
    </source>
</evidence>
<reference evidence="1" key="1">
    <citation type="journal article" date="2023" name="Plant J.">
        <title>Genome sequences and population genomics provide insights into the demographic history, inbreeding, and mutation load of two 'living fossil' tree species of Dipteronia.</title>
        <authorList>
            <person name="Feng Y."/>
            <person name="Comes H.P."/>
            <person name="Chen J."/>
            <person name="Zhu S."/>
            <person name="Lu R."/>
            <person name="Zhang X."/>
            <person name="Li P."/>
            <person name="Qiu J."/>
            <person name="Olsen K.M."/>
            <person name="Qiu Y."/>
        </authorList>
    </citation>
    <scope>NUCLEOTIDE SEQUENCE</scope>
    <source>
        <strain evidence="1">NBL</strain>
    </source>
</reference>
<accession>A0AAE0A3I9</accession>